<dbReference type="EMBL" id="FNAS01000017">
    <property type="protein sequence ID" value="SDE65970.1"/>
    <property type="molecule type" value="Genomic_DNA"/>
</dbReference>
<proteinExistence type="predicted"/>
<feature type="signal peptide" evidence="2">
    <location>
        <begin position="1"/>
        <end position="18"/>
    </location>
</feature>
<reference evidence="4 5" key="1">
    <citation type="submission" date="2016-10" db="EMBL/GenBank/DDBJ databases">
        <authorList>
            <person name="de Groot N.N."/>
        </authorList>
    </citation>
    <scope>NUCLEOTIDE SEQUENCE [LARGE SCALE GENOMIC DNA]</scope>
    <source>
        <strain evidence="4 5">DSM 24015</strain>
    </source>
</reference>
<evidence type="ECO:0000313" key="5">
    <source>
        <dbReference type="Proteomes" id="UP000198517"/>
    </source>
</evidence>
<organism evidence="4 5">
    <name type="scientific">Riemerella columbipharyngis</name>
    <dbReference type="NCBI Taxonomy" id="1071918"/>
    <lineage>
        <taxon>Bacteria</taxon>
        <taxon>Pseudomonadati</taxon>
        <taxon>Bacteroidota</taxon>
        <taxon>Flavobacteriia</taxon>
        <taxon>Flavobacteriales</taxon>
        <taxon>Weeksellaceae</taxon>
        <taxon>Riemerella</taxon>
    </lineage>
</organism>
<dbReference type="InterPro" id="IPR027385">
    <property type="entry name" value="Beta-barrel_OMP"/>
</dbReference>
<feature type="domain" description="Outer membrane protein beta-barrel" evidence="3">
    <location>
        <begin position="6"/>
        <end position="204"/>
    </location>
</feature>
<dbReference type="AlphaFoldDB" id="A0A1G7EQJ3"/>
<dbReference type="RefSeq" id="WP_092737522.1">
    <property type="nucleotide sequence ID" value="NZ_FNAS01000017.1"/>
</dbReference>
<dbReference type="InterPro" id="IPR011250">
    <property type="entry name" value="OMP/PagP_B-barrel"/>
</dbReference>
<dbReference type="OrthoDB" id="1431594at2"/>
<keyword evidence="5" id="KW-1185">Reference proteome</keyword>
<sequence length="204" mass="22497">MKKLALILAVGASSLMMAQVGFGFRTNAVLNASSSSWKALKSSVNESISEKGQNLSGFNVGLSAKVDLPVTSLFVMPEVYFTHFTNKTKVGDVELKAQYNRFDVPVLLGYNIVGSTLTAFTGSVASYNITSDSKFSDFQEKKSKAFTMGYQFGVNVKLSNYVLNARYEGAFSKDQRKYIDEVANQEIQYDNRPSLFTVGLGYQF</sequence>
<protein>
    <submittedName>
        <fullName evidence="4">Outer membrane insertion C-terminal signal</fullName>
    </submittedName>
</protein>
<gene>
    <name evidence="4" type="ORF">SAMN05421544_1173</name>
</gene>
<dbReference type="SUPFAM" id="SSF56925">
    <property type="entry name" value="OMPA-like"/>
    <property type="match status" value="1"/>
</dbReference>
<dbReference type="STRING" id="1071918.SAMN05421544_1173"/>
<evidence type="ECO:0000256" key="2">
    <source>
        <dbReference type="SAM" id="SignalP"/>
    </source>
</evidence>
<evidence type="ECO:0000259" key="3">
    <source>
        <dbReference type="Pfam" id="PF13505"/>
    </source>
</evidence>
<keyword evidence="1 2" id="KW-0732">Signal</keyword>
<accession>A0A1G7EQJ3</accession>
<evidence type="ECO:0000313" key="4">
    <source>
        <dbReference type="EMBL" id="SDE65970.1"/>
    </source>
</evidence>
<feature type="chain" id="PRO_5011432195" evidence="2">
    <location>
        <begin position="19"/>
        <end position="204"/>
    </location>
</feature>
<evidence type="ECO:0000256" key="1">
    <source>
        <dbReference type="ARBA" id="ARBA00022729"/>
    </source>
</evidence>
<dbReference type="Pfam" id="PF13505">
    <property type="entry name" value="OMP_b-brl"/>
    <property type="match status" value="1"/>
</dbReference>
<dbReference type="Proteomes" id="UP000198517">
    <property type="component" value="Unassembled WGS sequence"/>
</dbReference>
<name>A0A1G7EQJ3_9FLAO</name>